<evidence type="ECO:0000313" key="1">
    <source>
        <dbReference type="EMBL" id="TKY92270.1"/>
    </source>
</evidence>
<dbReference type="EMBL" id="QYBA01000047">
    <property type="protein sequence ID" value="TKY92270.1"/>
    <property type="molecule type" value="Genomic_DNA"/>
</dbReference>
<organism evidence="1 2">
    <name type="scientific">Candidatus Methanomarinus sp</name>
    <dbReference type="NCBI Taxonomy" id="3386244"/>
    <lineage>
        <taxon>Archaea</taxon>
        <taxon>Methanobacteriati</taxon>
        <taxon>Methanobacteriota</taxon>
        <taxon>Stenosarchaea group</taxon>
        <taxon>Methanomicrobia</taxon>
        <taxon>Methanosarcinales</taxon>
        <taxon>ANME-2 cluster</taxon>
        <taxon>Candidatus Methanocomedenaceae</taxon>
        <taxon>Candidatus Methanomarinus</taxon>
    </lineage>
</organism>
<dbReference type="EC" id="6.3.5.4" evidence="1"/>
<dbReference type="Proteomes" id="UP000315423">
    <property type="component" value="Unassembled WGS sequence"/>
</dbReference>
<protein>
    <submittedName>
        <fullName evidence="1">Asparagine synthase (Glutamine-hydrolyzing)</fullName>
        <ecNumber evidence="1">6.3.5.4</ecNumber>
    </submittedName>
</protein>
<proteinExistence type="predicted"/>
<comment type="caution">
    <text evidence="1">The sequence shown here is derived from an EMBL/GenBank/DDBJ whole genome shotgun (WGS) entry which is preliminary data.</text>
</comment>
<accession>A0AC61SCN7</accession>
<evidence type="ECO:0000313" key="2">
    <source>
        <dbReference type="Proteomes" id="UP000315423"/>
    </source>
</evidence>
<reference evidence="1" key="1">
    <citation type="submission" date="2018-09" db="EMBL/GenBank/DDBJ databases">
        <title>A genomic encyclopedia of anaerobic methanotrophic archaea.</title>
        <authorList>
            <person name="Skennerton C.T."/>
            <person name="Chadwick G.L."/>
            <person name="Laso-Perez R."/>
            <person name="Leu A.O."/>
            <person name="Speth D.R."/>
            <person name="Yu H."/>
            <person name="Morgan-Lang C."/>
            <person name="Hatzenpichler R."/>
            <person name="Goudeau D."/>
            <person name="Malmstrom R."/>
            <person name="Woyke T."/>
            <person name="Hallam S."/>
            <person name="Tyson G.W."/>
            <person name="Wegener G."/>
            <person name="Boetius A."/>
            <person name="Orphan V.J."/>
        </authorList>
    </citation>
    <scope>NUCLEOTIDE SEQUENCE</scope>
    <source>
        <strain evidence="1">CONS3730D10UFb2</strain>
    </source>
</reference>
<name>A0AC61SCN7_9EURY</name>
<sequence>MCGICGFNWSDQKLINDMAEVISHRGPDQMGSFVDTGVSLGHRRLSIIDLSEKGTQPMHNEGESIYIVFNGEIYNYVDLRNELEQNGHIFKSNTDTEVIVHAYEQWGTGCVTRLRGMFAFAIWDSNKKQFFLARDRIGIKPLYYYFRSNKFVFSSEIKSILLDNEIKREIDPESMYYFFGYEYVPAPKTMFKGINKLMPGQTLLLKDGKIVFKKYWNLTFSDTIHDEKIISEKMFALLKESVKLRLMSDVPLGAFLSGGIDSSAIVGLMSQMVDEPIKTFSIGYEDESFSEYEYARQISELFGTEHKEILVDPYSIDVFKKAVWHLDEPMSELSAVPVYLLCEEAKKDVTVCLSGEGGDELFAGYDRFVASKSDAYYRTIPGAIRKHIITRVVNKIPPQPQKKGLINIAKRFIEGSELPIEGRHMRWQYFSNEKEEQQLYSEPFKAKTSHLKPFGIINDYYQSCSLNDRLAREQYAEINTYMVDDVLMKVDKMSMANSLEVRVPYLDHHFVELSASIPGNLKLKGFTTKYILKKTMSGLLPKNIIYRKKQGFSLPIKNWLRDELKEYMYDQLNNSEVIKDYFDNYYLNKLMEQHIRGTHNNSHRLWALMNLEWWYQRFFIDT</sequence>
<keyword evidence="1" id="KW-0436">Ligase</keyword>
<gene>
    <name evidence="1" type="primary">asnB</name>
    <name evidence="1" type="ORF">C5S46_01505</name>
</gene>